<gene>
    <name evidence="2" type="ORF">BO88DRAFT_455557</name>
</gene>
<feature type="region of interest" description="Disordered" evidence="1">
    <location>
        <begin position="45"/>
        <end position="64"/>
    </location>
</feature>
<protein>
    <submittedName>
        <fullName evidence="2">Uncharacterized protein</fullName>
    </submittedName>
</protein>
<evidence type="ECO:0000256" key="1">
    <source>
        <dbReference type="SAM" id="MobiDB-lite"/>
    </source>
</evidence>
<dbReference type="AlphaFoldDB" id="A0A319B5B8"/>
<name>A0A319B5B8_ASPVC</name>
<dbReference type="Proteomes" id="UP000248405">
    <property type="component" value="Unassembled WGS sequence"/>
</dbReference>
<sequence length="110" mass="12184">MNEIDRVHLALQHDTGNWEPIDLEAAIHDVKKRLLPNILGTHLAVKHDPPSDDPSSLKQTTSRGEAANVQWLSALGDRTILDPGIDDNLNYTTMPVNHFQNDDIAPFTGP</sequence>
<reference evidence="2" key="1">
    <citation type="submission" date="2016-12" db="EMBL/GenBank/DDBJ databases">
        <title>The genomes of Aspergillus section Nigri reveals drivers in fungal speciation.</title>
        <authorList>
            <consortium name="DOE Joint Genome Institute"/>
            <person name="Vesth T.C."/>
            <person name="Nybo J."/>
            <person name="Theobald S."/>
            <person name="Brandl J."/>
            <person name="Frisvad J.C."/>
            <person name="Nielsen K.F."/>
            <person name="Lyhne E.K."/>
            <person name="Kogle M.E."/>
            <person name="Kuo A."/>
            <person name="Riley R."/>
            <person name="Clum A."/>
            <person name="Nolan M."/>
            <person name="Lipzen A."/>
            <person name="Salamov A."/>
            <person name="Henrissat B."/>
            <person name="Wiebenga A."/>
            <person name="De Vries R.P."/>
            <person name="Grigoriev I.V."/>
            <person name="Mortensen U.H."/>
            <person name="Andersen M.R."/>
            <person name="Baker S.E."/>
        </authorList>
    </citation>
    <scope>NUCLEOTIDE SEQUENCE [LARGE SCALE GENOMIC DNA]</scope>
    <source>
        <strain evidence="2">CBS 113365</strain>
    </source>
</reference>
<dbReference type="OrthoDB" id="10374419at2759"/>
<organism evidence="2 3">
    <name type="scientific">Aspergillus vadensis (strain CBS 113365 / IMI 142717 / IBT 24658)</name>
    <dbReference type="NCBI Taxonomy" id="1448311"/>
    <lineage>
        <taxon>Eukaryota</taxon>
        <taxon>Fungi</taxon>
        <taxon>Dikarya</taxon>
        <taxon>Ascomycota</taxon>
        <taxon>Pezizomycotina</taxon>
        <taxon>Eurotiomycetes</taxon>
        <taxon>Eurotiomycetidae</taxon>
        <taxon>Eurotiales</taxon>
        <taxon>Aspergillaceae</taxon>
        <taxon>Aspergillus</taxon>
        <taxon>Aspergillus subgen. Circumdati</taxon>
    </lineage>
</organism>
<dbReference type="GeneID" id="37215466"/>
<dbReference type="RefSeq" id="XP_025560875.1">
    <property type="nucleotide sequence ID" value="XM_025710874.1"/>
</dbReference>
<keyword evidence="3" id="KW-1185">Reference proteome</keyword>
<evidence type="ECO:0000313" key="3">
    <source>
        <dbReference type="Proteomes" id="UP000248405"/>
    </source>
</evidence>
<evidence type="ECO:0000313" key="2">
    <source>
        <dbReference type="EMBL" id="PYH67081.1"/>
    </source>
</evidence>
<proteinExistence type="predicted"/>
<dbReference type="EMBL" id="KZ821631">
    <property type="protein sequence ID" value="PYH67081.1"/>
    <property type="molecule type" value="Genomic_DNA"/>
</dbReference>
<feature type="compositionally biased region" description="Polar residues" evidence="1">
    <location>
        <begin position="53"/>
        <end position="63"/>
    </location>
</feature>
<accession>A0A319B5B8</accession>